<dbReference type="EMBL" id="FOXB01000012">
    <property type="protein sequence ID" value="SFP26300.1"/>
    <property type="molecule type" value="Genomic_DNA"/>
</dbReference>
<keyword evidence="1" id="KW-0694">RNA-binding</keyword>
<dbReference type="STRING" id="223786.SAMN05216234_11259"/>
<reference evidence="3 4" key="1">
    <citation type="submission" date="2016-10" db="EMBL/GenBank/DDBJ databases">
        <authorList>
            <person name="de Groot N.N."/>
        </authorList>
    </citation>
    <scope>NUCLEOTIDE SEQUENCE [LARGE SCALE GENOMIC DNA]</scope>
    <source>
        <strain evidence="3 4">EP1-55-1</strain>
    </source>
</reference>
<accession>A0A1I5NXE7</accession>
<dbReference type="PROSITE" id="PS50889">
    <property type="entry name" value="S4"/>
    <property type="match status" value="1"/>
</dbReference>
<dbReference type="AlphaFoldDB" id="A0A1I5NXE7"/>
<dbReference type="Pfam" id="PF01479">
    <property type="entry name" value="S4"/>
    <property type="match status" value="1"/>
</dbReference>
<dbReference type="SMART" id="SM00363">
    <property type="entry name" value="S4"/>
    <property type="match status" value="1"/>
</dbReference>
<evidence type="ECO:0000313" key="3">
    <source>
        <dbReference type="EMBL" id="SFP26300.1"/>
    </source>
</evidence>
<gene>
    <name evidence="3" type="ORF">SAMN05216234_11259</name>
</gene>
<feature type="domain" description="RNA-binding S4" evidence="2">
    <location>
        <begin position="20"/>
        <end position="79"/>
    </location>
</feature>
<proteinExistence type="predicted"/>
<dbReference type="Proteomes" id="UP000199227">
    <property type="component" value="Unassembled WGS sequence"/>
</dbReference>
<evidence type="ECO:0000256" key="1">
    <source>
        <dbReference type="PROSITE-ProRule" id="PRU00182"/>
    </source>
</evidence>
<dbReference type="InterPro" id="IPR002942">
    <property type="entry name" value="S4_RNA-bd"/>
</dbReference>
<evidence type="ECO:0000259" key="2">
    <source>
        <dbReference type="SMART" id="SM00363"/>
    </source>
</evidence>
<evidence type="ECO:0000313" key="4">
    <source>
        <dbReference type="Proteomes" id="UP000199227"/>
    </source>
</evidence>
<dbReference type="SUPFAM" id="SSF55174">
    <property type="entry name" value="Alpha-L RNA-binding motif"/>
    <property type="match status" value="1"/>
</dbReference>
<protein>
    <submittedName>
        <fullName evidence="3">Ribosomal 50S subunit-recycling heat shock protein, contains S4 domain</fullName>
    </submittedName>
</protein>
<keyword evidence="4" id="KW-1185">Reference proteome</keyword>
<dbReference type="InterPro" id="IPR036986">
    <property type="entry name" value="S4_RNA-bd_sf"/>
</dbReference>
<keyword evidence="3" id="KW-0346">Stress response</keyword>
<sequence>MGFNQLGDRINKLYAYGVSLRVDKYLSSVNLVKRRTIAQDMVKSGVVFINGVQAKPSKDVKVGDTIEIRYLKGAKQYKVLKIPTTKTIPKSAKDEYVQELQS</sequence>
<name>A0A1I5NXE7_9BACT</name>
<dbReference type="GO" id="GO:0003723">
    <property type="term" value="F:RNA binding"/>
    <property type="evidence" value="ECO:0007669"/>
    <property type="project" value="UniProtKB-KW"/>
</dbReference>
<organism evidence="3 4">
    <name type="scientific">Hydrogenimonas thermophila</name>
    <dbReference type="NCBI Taxonomy" id="223786"/>
    <lineage>
        <taxon>Bacteria</taxon>
        <taxon>Pseudomonadati</taxon>
        <taxon>Campylobacterota</taxon>
        <taxon>Epsilonproteobacteria</taxon>
        <taxon>Campylobacterales</taxon>
        <taxon>Hydrogenimonadaceae</taxon>
        <taxon>Hydrogenimonas</taxon>
    </lineage>
</organism>
<dbReference type="Gene3D" id="3.10.290.10">
    <property type="entry name" value="RNA-binding S4 domain"/>
    <property type="match status" value="1"/>
</dbReference>
<dbReference type="CDD" id="cd00165">
    <property type="entry name" value="S4"/>
    <property type="match status" value="1"/>
</dbReference>